<dbReference type="InParanoid" id="A0A068VCX5"/>
<gene>
    <name evidence="1" type="ORF">GSCOC_T00004492001</name>
</gene>
<sequence length="66" mass="7587">MSKLAVLSIGTFPGLLPFVTQFGFEHSLIADLQLNSLLLLFPSWNIHPLLHSHHRTRYPTIIRSRH</sequence>
<dbReference type="EMBL" id="HG739251">
    <property type="protein sequence ID" value="CDP17533.1"/>
    <property type="molecule type" value="Genomic_DNA"/>
</dbReference>
<evidence type="ECO:0000313" key="2">
    <source>
        <dbReference type="Proteomes" id="UP000295252"/>
    </source>
</evidence>
<evidence type="ECO:0000313" key="1">
    <source>
        <dbReference type="EMBL" id="CDP17533.1"/>
    </source>
</evidence>
<name>A0A068VCX5_COFCA</name>
<keyword evidence="2" id="KW-1185">Reference proteome</keyword>
<accession>A0A068VCX5</accession>
<protein>
    <submittedName>
        <fullName evidence="1">Uncharacterized protein</fullName>
    </submittedName>
</protein>
<dbReference type="Gramene" id="CDP17533">
    <property type="protein sequence ID" value="CDP17533"/>
    <property type="gene ID" value="GSCOC_T00004492001"/>
</dbReference>
<proteinExistence type="predicted"/>
<dbReference type="AlphaFoldDB" id="A0A068VCX5"/>
<reference evidence="2" key="1">
    <citation type="journal article" date="2014" name="Science">
        <title>The coffee genome provides insight into the convergent evolution of caffeine biosynthesis.</title>
        <authorList>
            <person name="Denoeud F."/>
            <person name="Carretero-Paulet L."/>
            <person name="Dereeper A."/>
            <person name="Droc G."/>
            <person name="Guyot R."/>
            <person name="Pietrella M."/>
            <person name="Zheng C."/>
            <person name="Alberti A."/>
            <person name="Anthony F."/>
            <person name="Aprea G."/>
            <person name="Aury J.M."/>
            <person name="Bento P."/>
            <person name="Bernard M."/>
            <person name="Bocs S."/>
            <person name="Campa C."/>
            <person name="Cenci A."/>
            <person name="Combes M.C."/>
            <person name="Crouzillat D."/>
            <person name="Da Silva C."/>
            <person name="Daddiego L."/>
            <person name="De Bellis F."/>
            <person name="Dussert S."/>
            <person name="Garsmeur O."/>
            <person name="Gayraud T."/>
            <person name="Guignon V."/>
            <person name="Jahn K."/>
            <person name="Jamilloux V."/>
            <person name="Joet T."/>
            <person name="Labadie K."/>
            <person name="Lan T."/>
            <person name="Leclercq J."/>
            <person name="Lepelley M."/>
            <person name="Leroy T."/>
            <person name="Li L.T."/>
            <person name="Librado P."/>
            <person name="Lopez L."/>
            <person name="Munoz A."/>
            <person name="Noel B."/>
            <person name="Pallavicini A."/>
            <person name="Perrotta G."/>
            <person name="Poncet V."/>
            <person name="Pot D."/>
            <person name="Priyono X."/>
            <person name="Rigoreau M."/>
            <person name="Rouard M."/>
            <person name="Rozas J."/>
            <person name="Tranchant-Dubreuil C."/>
            <person name="VanBuren R."/>
            <person name="Zhang Q."/>
            <person name="Andrade A.C."/>
            <person name="Argout X."/>
            <person name="Bertrand B."/>
            <person name="de Kochko A."/>
            <person name="Graziosi G."/>
            <person name="Henry R.J."/>
            <person name="Jayarama X."/>
            <person name="Ming R."/>
            <person name="Nagai C."/>
            <person name="Rounsley S."/>
            <person name="Sankoff D."/>
            <person name="Giuliano G."/>
            <person name="Albert V.A."/>
            <person name="Wincker P."/>
            <person name="Lashermes P."/>
        </authorList>
    </citation>
    <scope>NUCLEOTIDE SEQUENCE [LARGE SCALE GENOMIC DNA]</scope>
    <source>
        <strain evidence="2">cv. DH200-94</strain>
    </source>
</reference>
<organism evidence="1 2">
    <name type="scientific">Coffea canephora</name>
    <name type="common">Robusta coffee</name>
    <dbReference type="NCBI Taxonomy" id="49390"/>
    <lineage>
        <taxon>Eukaryota</taxon>
        <taxon>Viridiplantae</taxon>
        <taxon>Streptophyta</taxon>
        <taxon>Embryophyta</taxon>
        <taxon>Tracheophyta</taxon>
        <taxon>Spermatophyta</taxon>
        <taxon>Magnoliopsida</taxon>
        <taxon>eudicotyledons</taxon>
        <taxon>Gunneridae</taxon>
        <taxon>Pentapetalae</taxon>
        <taxon>asterids</taxon>
        <taxon>lamiids</taxon>
        <taxon>Gentianales</taxon>
        <taxon>Rubiaceae</taxon>
        <taxon>Ixoroideae</taxon>
        <taxon>Gardenieae complex</taxon>
        <taxon>Bertiereae - Coffeeae clade</taxon>
        <taxon>Coffeeae</taxon>
        <taxon>Coffea</taxon>
    </lineage>
</organism>
<dbReference type="Proteomes" id="UP000295252">
    <property type="component" value="Chromosome IV"/>
</dbReference>